<dbReference type="PROSITE" id="PS51257">
    <property type="entry name" value="PROKAR_LIPOPROTEIN"/>
    <property type="match status" value="1"/>
</dbReference>
<name>A0ABV6CPN9_9SPHN</name>
<evidence type="ECO:0000313" key="4">
    <source>
        <dbReference type="Proteomes" id="UP001589798"/>
    </source>
</evidence>
<evidence type="ECO:0000313" key="3">
    <source>
        <dbReference type="EMBL" id="MFC0202695.1"/>
    </source>
</evidence>
<keyword evidence="2" id="KW-0732">Signal</keyword>
<feature type="chain" id="PRO_5045729977" description="Lipoprotein" evidence="2">
    <location>
        <begin position="19"/>
        <end position="535"/>
    </location>
</feature>
<dbReference type="PANTHER" id="PTHR41339">
    <property type="entry name" value="LIPL48"/>
    <property type="match status" value="1"/>
</dbReference>
<reference evidence="3 4" key="1">
    <citation type="submission" date="2024-09" db="EMBL/GenBank/DDBJ databases">
        <authorList>
            <person name="Sun Q."/>
            <person name="Mori K."/>
        </authorList>
    </citation>
    <scope>NUCLEOTIDE SEQUENCE [LARGE SCALE GENOMIC DNA]</scope>
    <source>
        <strain evidence="3 4">CCM 7706</strain>
    </source>
</reference>
<feature type="compositionally biased region" description="Pro residues" evidence="1">
    <location>
        <begin position="39"/>
        <end position="49"/>
    </location>
</feature>
<evidence type="ECO:0000256" key="1">
    <source>
        <dbReference type="SAM" id="MobiDB-lite"/>
    </source>
</evidence>
<gene>
    <name evidence="3" type="ORF">ACFFJC_00245</name>
</gene>
<accession>A0ABV6CPN9</accession>
<feature type="signal peptide" evidence="2">
    <location>
        <begin position="1"/>
        <end position="18"/>
    </location>
</feature>
<evidence type="ECO:0000256" key="2">
    <source>
        <dbReference type="SAM" id="SignalP"/>
    </source>
</evidence>
<dbReference type="RefSeq" id="WP_379485566.1">
    <property type="nucleotide sequence ID" value="NZ_JBHLWK010000001.1"/>
</dbReference>
<comment type="caution">
    <text evidence="3">The sequence shown here is derived from an EMBL/GenBank/DDBJ whole genome shotgun (WGS) entry which is preliminary data.</text>
</comment>
<protein>
    <recommendedName>
        <fullName evidence="5">Lipoprotein</fullName>
    </recommendedName>
</protein>
<dbReference type="Proteomes" id="UP001589798">
    <property type="component" value="Unassembled WGS sequence"/>
</dbReference>
<sequence>MKKISGLLMVGCSALALAGCGPSDIASPGTGGDVIITPAPSPSPSPTPTPDTGTVTPATGCPTIADPQGLTDAGTISGPTGTWRVCSLPNVIRTSTTLPKLAGVLYQLPGRVDVGCDGGFTAPSTAAPYATSTVGCPSASLTADTNVTLTIEPGVIVFGGTGQSWLAVNRGNRINATGTATAPIIFTSRDNILGLNSDSSQGQWGGVVLMGRAPVTDCTTGTVAAGTCERQTEGSPNPARFGGADTAYNAGTMKYFQIRFSGFILGSNVELQSLTGEAIGTGTTIDHFQSFNSSDDGSEWFGGNVNMKYYIAIGADDDSLDVDTGAQMNVQYAILAQRSGMGDALMEIDSNGNESDSPRTKLAVANFTALQPAASSNNEGNDQASILLRGNSDTTWVNGLIVTPNNECLRMNGTGTTPATLTASSTVMQCNGTKYIGSGSSTYTASFVQSLFAPTARNNSDSFTSTLTSTFVNGANESAVVATDPKTVSSFFDTTTWIGAVRNAADTWYASWTCNSATANFGTGNSGNCTSLPTT</sequence>
<keyword evidence="4" id="KW-1185">Reference proteome</keyword>
<organism evidence="3 4">
    <name type="scientific">Novosphingobium soli</name>
    <dbReference type="NCBI Taxonomy" id="574956"/>
    <lineage>
        <taxon>Bacteria</taxon>
        <taxon>Pseudomonadati</taxon>
        <taxon>Pseudomonadota</taxon>
        <taxon>Alphaproteobacteria</taxon>
        <taxon>Sphingomonadales</taxon>
        <taxon>Sphingomonadaceae</taxon>
        <taxon>Novosphingobium</taxon>
    </lineage>
</organism>
<feature type="region of interest" description="Disordered" evidence="1">
    <location>
        <begin position="29"/>
        <end position="54"/>
    </location>
</feature>
<dbReference type="PANTHER" id="PTHR41339:SF1">
    <property type="entry name" value="SECRETED PROTEIN"/>
    <property type="match status" value="1"/>
</dbReference>
<evidence type="ECO:0008006" key="5">
    <source>
        <dbReference type="Google" id="ProtNLM"/>
    </source>
</evidence>
<proteinExistence type="predicted"/>
<dbReference type="EMBL" id="JBHLWK010000001">
    <property type="protein sequence ID" value="MFC0202695.1"/>
    <property type="molecule type" value="Genomic_DNA"/>
</dbReference>